<dbReference type="InterPro" id="IPR046341">
    <property type="entry name" value="SET_dom_sf"/>
</dbReference>
<dbReference type="InterPro" id="IPR001214">
    <property type="entry name" value="SET_dom"/>
</dbReference>
<comment type="caution">
    <text evidence="2">The sequence shown here is derived from an EMBL/GenBank/DDBJ whole genome shotgun (WGS) entry which is preliminary data.</text>
</comment>
<evidence type="ECO:0000259" key="1">
    <source>
        <dbReference type="PROSITE" id="PS50280"/>
    </source>
</evidence>
<dbReference type="SUPFAM" id="SSF82199">
    <property type="entry name" value="SET domain"/>
    <property type="match status" value="1"/>
</dbReference>
<organism evidence="2 5">
    <name type="scientific">Hamiltosporidium magnivora</name>
    <dbReference type="NCBI Taxonomy" id="148818"/>
    <lineage>
        <taxon>Eukaryota</taxon>
        <taxon>Fungi</taxon>
        <taxon>Fungi incertae sedis</taxon>
        <taxon>Microsporidia</taxon>
        <taxon>Dubosqiidae</taxon>
        <taxon>Hamiltosporidium</taxon>
    </lineage>
</organism>
<name>A0A4Q9KU36_9MICR</name>
<dbReference type="PROSITE" id="PS50280">
    <property type="entry name" value="SET"/>
    <property type="match status" value="1"/>
</dbReference>
<sequence>MHKRIKTEVISSDIEIKNGILEETNNYIEEITKKYNNYGIKIINEFPEPKKIFLKEIRPRGYQKKNISVRRGVVSSENIEVGSFICELPCEIYLKYNFSDLKTNDSSFFYHPNLNLVLKVLDKNFSIIRKSCRPNVELKTLIIKNLNQKKFLAERANRNIVRFALYAIKEILPSEEIFIEMDYKYGNTNNIQKCNCGNKNLCLNGN</sequence>
<evidence type="ECO:0000313" key="5">
    <source>
        <dbReference type="Proteomes" id="UP000293045"/>
    </source>
</evidence>
<proteinExistence type="predicted"/>
<dbReference type="Proteomes" id="UP000291404">
    <property type="component" value="Unassembled WGS sequence"/>
</dbReference>
<feature type="domain" description="SET" evidence="1">
    <location>
        <begin position="50"/>
        <end position="182"/>
    </location>
</feature>
<dbReference type="AlphaFoldDB" id="A0A4Q9KU36"/>
<protein>
    <recommendedName>
        <fullName evidence="1">SET domain-containing protein</fullName>
    </recommendedName>
</protein>
<dbReference type="SMART" id="SM00317">
    <property type="entry name" value="SET"/>
    <property type="match status" value="1"/>
</dbReference>
<dbReference type="VEuPathDB" id="MicrosporidiaDB:CWI36_1785p0010"/>
<dbReference type="Gene3D" id="2.170.270.10">
    <property type="entry name" value="SET domain"/>
    <property type="match status" value="1"/>
</dbReference>
<keyword evidence="4" id="KW-1185">Reference proteome</keyword>
<gene>
    <name evidence="3" type="ORF">CWI36_1785p0010</name>
    <name evidence="2" type="ORF">CWI39_2477p0010</name>
</gene>
<dbReference type="VEuPathDB" id="MicrosporidiaDB:CWI39_2477p0010"/>
<evidence type="ECO:0000313" key="3">
    <source>
        <dbReference type="EMBL" id="TBT99979.1"/>
    </source>
</evidence>
<dbReference type="EMBL" id="PITI01001785">
    <property type="protein sequence ID" value="TBT99979.1"/>
    <property type="molecule type" value="Genomic_DNA"/>
</dbReference>
<dbReference type="Proteomes" id="UP000293045">
    <property type="component" value="Unassembled WGS sequence"/>
</dbReference>
<evidence type="ECO:0000313" key="4">
    <source>
        <dbReference type="Proteomes" id="UP000291404"/>
    </source>
</evidence>
<evidence type="ECO:0000313" key="2">
    <source>
        <dbReference type="EMBL" id="TBT98337.1"/>
    </source>
</evidence>
<accession>A0A4Q9KU36</accession>
<dbReference type="Pfam" id="PF00856">
    <property type="entry name" value="SET"/>
    <property type="match status" value="1"/>
</dbReference>
<dbReference type="EMBL" id="PIXR01002477">
    <property type="protein sequence ID" value="TBT98337.1"/>
    <property type="molecule type" value="Genomic_DNA"/>
</dbReference>
<reference evidence="4 5" key="1">
    <citation type="submission" date="2017-12" db="EMBL/GenBank/DDBJ databases">
        <authorList>
            <person name="Pombert J.-F."/>
            <person name="Haag K.L."/>
            <person name="Ebert D."/>
        </authorList>
    </citation>
    <scope>NUCLEOTIDE SEQUENCE [LARGE SCALE GENOMIC DNA]</scope>
    <source>
        <strain evidence="3">BE-OM-2</strain>
        <strain evidence="2">IL-BN-2</strain>
    </source>
</reference>